<dbReference type="AlphaFoldDB" id="A0A1H3L2L9"/>
<dbReference type="EMBL" id="FNPC01000006">
    <property type="protein sequence ID" value="SDY58496.1"/>
    <property type="molecule type" value="Genomic_DNA"/>
</dbReference>
<keyword evidence="2" id="KW-1185">Reference proteome</keyword>
<evidence type="ECO:0000313" key="2">
    <source>
        <dbReference type="Proteomes" id="UP000199079"/>
    </source>
</evidence>
<dbReference type="InterPro" id="IPR021269">
    <property type="entry name" value="DUF2848"/>
</dbReference>
<proteinExistence type="predicted"/>
<reference evidence="2" key="1">
    <citation type="submission" date="2016-10" db="EMBL/GenBank/DDBJ databases">
        <authorList>
            <person name="Varghese N."/>
            <person name="Submissions S."/>
        </authorList>
    </citation>
    <scope>NUCLEOTIDE SEQUENCE [LARGE SCALE GENOMIC DNA]</scope>
    <source>
        <strain evidence="2">DC30,IBRC 10041,KCTC 4046</strain>
    </source>
</reference>
<organism evidence="1 2">
    <name type="scientific">Halopenitus persicus</name>
    <dbReference type="NCBI Taxonomy" id="1048396"/>
    <lineage>
        <taxon>Archaea</taxon>
        <taxon>Methanobacteriati</taxon>
        <taxon>Methanobacteriota</taxon>
        <taxon>Stenosarchaea group</taxon>
        <taxon>Halobacteria</taxon>
        <taxon>Halobacteriales</taxon>
        <taxon>Haloferacaceae</taxon>
        <taxon>Halopenitus</taxon>
    </lineage>
</organism>
<evidence type="ECO:0000313" key="1">
    <source>
        <dbReference type="EMBL" id="SDY58496.1"/>
    </source>
</evidence>
<evidence type="ECO:0008006" key="3">
    <source>
        <dbReference type="Google" id="ProtNLM"/>
    </source>
</evidence>
<name>A0A1H3L2L9_9EURY</name>
<protein>
    <recommendedName>
        <fullName evidence="3">DUF2848 domain-containing protein</fullName>
    </recommendedName>
</protein>
<gene>
    <name evidence="1" type="ORF">SAMN05216564_106259</name>
</gene>
<accession>A0A1H3L2L9</accession>
<dbReference type="Proteomes" id="UP000199079">
    <property type="component" value="Unassembled WGS sequence"/>
</dbReference>
<dbReference type="Pfam" id="PF11010">
    <property type="entry name" value="DUF2848"/>
    <property type="match status" value="1"/>
</dbReference>
<sequence length="307" mass="34178">MRTHKTVPVELLPMRLAEVLRPSERRSLHPPSLTPAERAVTPAERAITTAERINRAPGETTTMTTLDLTVRRADGSTRDVTVPIRRIANCGMATRNPDPDRIDRMFEELATIGVTRPETLPMVVPKPPHLLTTDSEIVVNAATTGGELEFVLLPTADRTYVGVGVDHKDDHVMDRNLHRANSTCPSVIADEVWRLEDVRDRWDDLEISCWTGRGDDRELYQRATLDAFLRPDALLEAIDAKTTAPLAGTAVWSGTVSTDADGDVDARPDVTYGDFYAMQLYDPAANRRIAHQYDVSLNDWVDDCELP</sequence>